<keyword evidence="3" id="KW-1185">Reference proteome</keyword>
<organism evidence="2 3">
    <name type="scientific">Salinimonas profundi</name>
    <dbReference type="NCBI Taxonomy" id="2729140"/>
    <lineage>
        <taxon>Bacteria</taxon>
        <taxon>Pseudomonadati</taxon>
        <taxon>Pseudomonadota</taxon>
        <taxon>Gammaproteobacteria</taxon>
        <taxon>Alteromonadales</taxon>
        <taxon>Alteromonadaceae</taxon>
        <taxon>Alteromonas/Salinimonas group</taxon>
        <taxon>Salinimonas</taxon>
    </lineage>
</organism>
<feature type="chain" id="PRO_5046974088" evidence="1">
    <location>
        <begin position="28"/>
        <end position="301"/>
    </location>
</feature>
<reference evidence="2 3" key="1">
    <citation type="submission" date="2020-04" db="EMBL/GenBank/DDBJ databases">
        <title>Salinimonas sp. HHU 13199.</title>
        <authorList>
            <person name="Cui X."/>
            <person name="Zhang D."/>
        </authorList>
    </citation>
    <scope>NUCLEOTIDE SEQUENCE [LARGE SCALE GENOMIC DNA]</scope>
    <source>
        <strain evidence="2 3">HHU 13199</strain>
    </source>
</reference>
<evidence type="ECO:0000313" key="3">
    <source>
        <dbReference type="Proteomes" id="UP000624419"/>
    </source>
</evidence>
<keyword evidence="1" id="KW-0732">Signal</keyword>
<dbReference type="EMBL" id="JABBXD010000004">
    <property type="protein sequence ID" value="MBD3586075.1"/>
    <property type="molecule type" value="Genomic_DNA"/>
</dbReference>
<sequence length="301" mass="33352">MRICRITRCRCILLFFLFTGCFFPAAAKTNVVDIVTTEYRIEAPATLPTGWTTFMFTNKGAQAHFVVMYRLAEGKTIDDQLKHVAPVFEPLMQGLRSGELTKADIGPFFEEHVPDWGLQMTWAGGAGLLAAGRSTQATFLLDEPGTYLVECYVKAPDGSWHTLMGMLQQITVKAAQNNYVPPEADYTVTVSNQGVSGPQALPPGTHTFRIEMQDTPKGFMPYDLNLAKLTSSTDLDKVFFWMDWTNVGGLRAPAPVTFLGGLEHTYAGKYGFVTVDLEPGRYLWVSEINAATVNLPFEVKQ</sequence>
<dbReference type="InterPro" id="IPR008972">
    <property type="entry name" value="Cupredoxin"/>
</dbReference>
<dbReference type="PROSITE" id="PS51257">
    <property type="entry name" value="PROKAR_LIPOPROTEIN"/>
    <property type="match status" value="1"/>
</dbReference>
<evidence type="ECO:0000313" key="2">
    <source>
        <dbReference type="EMBL" id="MBD3586075.1"/>
    </source>
</evidence>
<feature type="signal peptide" evidence="1">
    <location>
        <begin position="1"/>
        <end position="27"/>
    </location>
</feature>
<evidence type="ECO:0000256" key="1">
    <source>
        <dbReference type="SAM" id="SignalP"/>
    </source>
</evidence>
<comment type="caution">
    <text evidence="2">The sequence shown here is derived from an EMBL/GenBank/DDBJ whole genome shotgun (WGS) entry which is preliminary data.</text>
</comment>
<dbReference type="SUPFAM" id="SSF49503">
    <property type="entry name" value="Cupredoxins"/>
    <property type="match status" value="1"/>
</dbReference>
<protein>
    <submittedName>
        <fullName evidence="2">Uncharacterized protein</fullName>
    </submittedName>
</protein>
<name>A0ABR8LIM9_9ALTE</name>
<accession>A0ABR8LIM9</accession>
<dbReference type="Proteomes" id="UP000624419">
    <property type="component" value="Unassembled WGS sequence"/>
</dbReference>
<dbReference type="RefSeq" id="WP_191024687.1">
    <property type="nucleotide sequence ID" value="NZ_JABBXD010000004.1"/>
</dbReference>
<gene>
    <name evidence="2" type="ORF">HHX48_10025</name>
</gene>
<proteinExistence type="predicted"/>